<feature type="domain" description="SAWADEE" evidence="1">
    <location>
        <begin position="124"/>
        <end position="251"/>
    </location>
</feature>
<dbReference type="InterPro" id="IPR039276">
    <property type="entry name" value="SHH1/2"/>
</dbReference>
<organism evidence="2 3">
    <name type="scientific">Penstemon smallii</name>
    <dbReference type="NCBI Taxonomy" id="265156"/>
    <lineage>
        <taxon>Eukaryota</taxon>
        <taxon>Viridiplantae</taxon>
        <taxon>Streptophyta</taxon>
        <taxon>Embryophyta</taxon>
        <taxon>Tracheophyta</taxon>
        <taxon>Spermatophyta</taxon>
        <taxon>Magnoliopsida</taxon>
        <taxon>eudicotyledons</taxon>
        <taxon>Gunneridae</taxon>
        <taxon>Pentapetalae</taxon>
        <taxon>asterids</taxon>
        <taxon>lamiids</taxon>
        <taxon>Lamiales</taxon>
        <taxon>Plantaginaceae</taxon>
        <taxon>Cheloneae</taxon>
        <taxon>Penstemon</taxon>
    </lineage>
</organism>
<dbReference type="InterPro" id="IPR032001">
    <property type="entry name" value="SAWADEE_dom"/>
</dbReference>
<dbReference type="Proteomes" id="UP001634393">
    <property type="component" value="Unassembled WGS sequence"/>
</dbReference>
<gene>
    <name evidence="2" type="ORF">ACJIZ3_025450</name>
</gene>
<proteinExistence type="predicted"/>
<comment type="caution">
    <text evidence="2">The sequence shown here is derived from an EMBL/GenBank/DDBJ whole genome shotgun (WGS) entry which is preliminary data.</text>
</comment>
<dbReference type="Gene3D" id="2.40.50.40">
    <property type="match status" value="1"/>
</dbReference>
<evidence type="ECO:0000313" key="3">
    <source>
        <dbReference type="Proteomes" id="UP001634393"/>
    </source>
</evidence>
<protein>
    <recommendedName>
        <fullName evidence="1">SAWADEE domain-containing protein</fullName>
    </recommendedName>
</protein>
<reference evidence="2 3" key="1">
    <citation type="submission" date="2024-12" db="EMBL/GenBank/DDBJ databases">
        <title>The unique morphological basis and parallel evolutionary history of personate flowers in Penstemon.</title>
        <authorList>
            <person name="Depatie T.H."/>
            <person name="Wessinger C.A."/>
        </authorList>
    </citation>
    <scope>NUCLEOTIDE SEQUENCE [LARGE SCALE GENOMIC DNA]</scope>
    <source>
        <strain evidence="2">WTNN_2</strain>
        <tissue evidence="2">Leaf</tissue>
    </source>
</reference>
<sequence length="281" mass="31900">MDDECYAMEMEEEDGLPEFTLAEIIKLENLSKEIKSGSITEDFCQELAAKFSCSTHRSETSSIKWEQVRNWFQDKQIKVVAKVTPPSPAREEIILASSKALVLMKKRERVPTISASESAVEVSNLIFEARSAKDYAWFDVGSFLNYRVLCSGELVVRVRFAGFGNEEDEWVSVRRAVRERSIPLEHSECDKVNVGDLVLCFREAEDDALYCDAHIMEIERKIHDSNACTCIFVVRYDHDNVEGKVPVNKLCRRPTQPVSKKEAWGLSLCGKEPNGPSFYLG</sequence>
<dbReference type="PANTHER" id="PTHR33827:SF2">
    <property type="entry name" value="PROTEIN SAWADEE HOMEODOMAIN HOMOLOG 1"/>
    <property type="match status" value="1"/>
</dbReference>
<dbReference type="AlphaFoldDB" id="A0ABD3TUP0"/>
<dbReference type="Gene3D" id="2.30.30.140">
    <property type="match status" value="1"/>
</dbReference>
<name>A0ABD3TUP0_9LAMI</name>
<keyword evidence="3" id="KW-1185">Reference proteome</keyword>
<accession>A0ABD3TUP0</accession>
<dbReference type="PANTHER" id="PTHR33827">
    <property type="entry name" value="PROTEIN SAWADEE HOMEODOMAIN HOMOLOG 2"/>
    <property type="match status" value="1"/>
</dbReference>
<dbReference type="EMBL" id="JBJXBP010000003">
    <property type="protein sequence ID" value="KAL3840859.1"/>
    <property type="molecule type" value="Genomic_DNA"/>
</dbReference>
<dbReference type="Pfam" id="PF16719">
    <property type="entry name" value="SAWADEE"/>
    <property type="match status" value="1"/>
</dbReference>
<evidence type="ECO:0000313" key="2">
    <source>
        <dbReference type="EMBL" id="KAL3840859.1"/>
    </source>
</evidence>
<evidence type="ECO:0000259" key="1">
    <source>
        <dbReference type="Pfam" id="PF16719"/>
    </source>
</evidence>